<dbReference type="EMBL" id="AEYY01000051">
    <property type="protein sequence ID" value="EHC01599.1"/>
    <property type="molecule type" value="Genomic_DNA"/>
</dbReference>
<keyword evidence="2" id="KW-1133">Transmembrane helix</keyword>
<name>A0AA87F6B1_STRSU</name>
<gene>
    <name evidence="4" type="ORF">SSUR61_0113</name>
</gene>
<dbReference type="InterPro" id="IPR046698">
    <property type="entry name" value="PedC-like"/>
</dbReference>
<dbReference type="Pfam" id="PF20207">
    <property type="entry name" value="DUF6568"/>
    <property type="match status" value="1"/>
</dbReference>
<keyword evidence="2" id="KW-0472">Membrane</keyword>
<feature type="compositionally biased region" description="Polar residues" evidence="1">
    <location>
        <begin position="252"/>
        <end position="262"/>
    </location>
</feature>
<feature type="compositionally biased region" description="Basic and acidic residues" evidence="1">
    <location>
        <begin position="230"/>
        <end position="251"/>
    </location>
</feature>
<evidence type="ECO:0000313" key="4">
    <source>
        <dbReference type="EMBL" id="EHC01599.1"/>
    </source>
</evidence>
<organism evidence="4 5">
    <name type="scientific">Streptococcus suis R61</name>
    <dbReference type="NCBI Taxonomy" id="996306"/>
    <lineage>
        <taxon>Bacteria</taxon>
        <taxon>Bacillati</taxon>
        <taxon>Bacillota</taxon>
        <taxon>Bacilli</taxon>
        <taxon>Lactobacillales</taxon>
        <taxon>Streptococcaceae</taxon>
        <taxon>Streptococcus</taxon>
    </lineage>
</organism>
<evidence type="ECO:0000256" key="1">
    <source>
        <dbReference type="SAM" id="MobiDB-lite"/>
    </source>
</evidence>
<accession>A0AA87F6B1</accession>
<evidence type="ECO:0000256" key="3">
    <source>
        <dbReference type="SAM" id="SignalP"/>
    </source>
</evidence>
<feature type="chain" id="PRO_5041661651" evidence="3">
    <location>
        <begin position="27"/>
        <end position="371"/>
    </location>
</feature>
<proteinExistence type="predicted"/>
<dbReference type="InterPro" id="IPR036249">
    <property type="entry name" value="Thioredoxin-like_sf"/>
</dbReference>
<comment type="caution">
    <text evidence="4">The sequence shown here is derived from an EMBL/GenBank/DDBJ whole genome shotgun (WGS) entry which is preliminary data.</text>
</comment>
<sequence>MKNKFLKSLLLSTAVLTIFVTATAFAEEIEDNTQTLAPPVSLVEAPSADIESPLTQQVTTEEVEETTVVSEPNNSEVTDEEPVEITAEEYVANVANFKKISIEDVRQTFTEDGLEHTIYFGRETCYYCRQFSPELKEFNQLIEGNLEYYDTDGDDFNDEAKEFLFNTVGIPGTPTVVYIKNGQPVSGWVGGGVTAKQLYVHLYLGQSSAQQPEGTQGSENSEEQAVQPDVEEKVEEKSESEKVIVESEKQTEPTVTTVSNPTIADISDNLTVAEFEKQKETTTVATSQTKNSEVVVQASPNPVQMVATERVEQTKLHIIPGTSRSTDTVKTVKTLPNTGDTVSLTLFRLGVVLLMFSLGVVFKVLKTHQDK</sequence>
<evidence type="ECO:0000256" key="2">
    <source>
        <dbReference type="SAM" id="Phobius"/>
    </source>
</evidence>
<feature type="region of interest" description="Disordered" evidence="1">
    <location>
        <begin position="209"/>
        <end position="262"/>
    </location>
</feature>
<dbReference type="Proteomes" id="UP000004014">
    <property type="component" value="Unassembled WGS sequence"/>
</dbReference>
<keyword evidence="3" id="KW-0732">Signal</keyword>
<keyword evidence="2" id="KW-0812">Transmembrane</keyword>
<feature type="compositionally biased region" description="Polar residues" evidence="1">
    <location>
        <begin position="209"/>
        <end position="219"/>
    </location>
</feature>
<protein>
    <submittedName>
        <fullName evidence="4">Immunity modification protein</fullName>
    </submittedName>
</protein>
<feature type="transmembrane region" description="Helical" evidence="2">
    <location>
        <begin position="346"/>
        <end position="365"/>
    </location>
</feature>
<dbReference type="SUPFAM" id="SSF52833">
    <property type="entry name" value="Thioredoxin-like"/>
    <property type="match status" value="1"/>
</dbReference>
<evidence type="ECO:0000313" key="5">
    <source>
        <dbReference type="Proteomes" id="UP000004014"/>
    </source>
</evidence>
<dbReference type="RefSeq" id="WP_002943466.1">
    <property type="nucleotide sequence ID" value="NZ_AEYY01000051.1"/>
</dbReference>
<reference evidence="4 5" key="1">
    <citation type="submission" date="2011-03" db="EMBL/GenBank/DDBJ databases">
        <title>Deep-sequencing identification of multiple resistance mechanism for the high antibiotic-resistance strain Streptococcus suis R61.</title>
        <authorList>
            <person name="Hu P."/>
            <person name="Yang M."/>
            <person name="Jin M."/>
            <person name="Xiao J."/>
        </authorList>
    </citation>
    <scope>NUCLEOTIDE SEQUENCE [LARGE SCALE GENOMIC DNA]</scope>
    <source>
        <strain evidence="4 5">R61</strain>
    </source>
</reference>
<feature type="signal peptide" evidence="3">
    <location>
        <begin position="1"/>
        <end position="26"/>
    </location>
</feature>
<dbReference type="CDD" id="cd02947">
    <property type="entry name" value="TRX_family"/>
    <property type="match status" value="1"/>
</dbReference>
<dbReference type="Gene3D" id="3.40.30.10">
    <property type="entry name" value="Glutaredoxin"/>
    <property type="match status" value="1"/>
</dbReference>
<dbReference type="AlphaFoldDB" id="A0AA87F6B1"/>